<dbReference type="Pfam" id="PF00072">
    <property type="entry name" value="Response_reg"/>
    <property type="match status" value="1"/>
</dbReference>
<evidence type="ECO:0000313" key="7">
    <source>
        <dbReference type="EMBL" id="APG28949.1"/>
    </source>
</evidence>
<dbReference type="AlphaFoldDB" id="A0A1L3GSP9"/>
<evidence type="ECO:0000256" key="4">
    <source>
        <dbReference type="ARBA" id="ARBA00023163"/>
    </source>
</evidence>
<dbReference type="KEGG" id="pef:A7E78_00605"/>
<dbReference type="SMART" id="SM00448">
    <property type="entry name" value="REC"/>
    <property type="match status" value="1"/>
</dbReference>
<dbReference type="InterPro" id="IPR050595">
    <property type="entry name" value="Bact_response_regulator"/>
</dbReference>
<dbReference type="GO" id="GO:0000160">
    <property type="term" value="P:phosphorelay signal transduction system"/>
    <property type="evidence" value="ECO:0007669"/>
    <property type="project" value="UniProtKB-KW"/>
</dbReference>
<dbReference type="PANTHER" id="PTHR44591">
    <property type="entry name" value="STRESS RESPONSE REGULATOR PROTEIN 1"/>
    <property type="match status" value="1"/>
</dbReference>
<dbReference type="RefSeq" id="WP_072284974.1">
    <property type="nucleotide sequence ID" value="NZ_CP015519.1"/>
</dbReference>
<evidence type="ECO:0000256" key="2">
    <source>
        <dbReference type="ARBA" id="ARBA00023012"/>
    </source>
</evidence>
<dbReference type="SUPFAM" id="SSF52172">
    <property type="entry name" value="CheY-like"/>
    <property type="match status" value="1"/>
</dbReference>
<dbReference type="EMBL" id="CP015519">
    <property type="protein sequence ID" value="APG28949.1"/>
    <property type="molecule type" value="Genomic_DNA"/>
</dbReference>
<dbReference type="STRING" id="1842532.A7E78_00605"/>
<evidence type="ECO:0000256" key="3">
    <source>
        <dbReference type="ARBA" id="ARBA00023015"/>
    </source>
</evidence>
<proteinExistence type="predicted"/>
<keyword evidence="4" id="KW-0804">Transcription</keyword>
<accession>A0A1L3GSP9</accession>
<evidence type="ECO:0000256" key="5">
    <source>
        <dbReference type="PROSITE-ProRule" id="PRU00169"/>
    </source>
</evidence>
<dbReference type="Gene3D" id="3.40.50.2300">
    <property type="match status" value="1"/>
</dbReference>
<keyword evidence="3" id="KW-0805">Transcription regulation</keyword>
<name>A0A1L3GSP9_9BACT</name>
<evidence type="ECO:0000256" key="1">
    <source>
        <dbReference type="ARBA" id="ARBA00022553"/>
    </source>
</evidence>
<feature type="domain" description="Response regulatory" evidence="6">
    <location>
        <begin position="7"/>
        <end position="121"/>
    </location>
</feature>
<feature type="modified residue" description="4-aspartylphosphate" evidence="5">
    <location>
        <position position="56"/>
    </location>
</feature>
<dbReference type="InterPro" id="IPR011006">
    <property type="entry name" value="CheY-like_superfamily"/>
</dbReference>
<evidence type="ECO:0000259" key="6">
    <source>
        <dbReference type="PROSITE" id="PS50110"/>
    </source>
</evidence>
<dbReference type="PROSITE" id="PS50110">
    <property type="entry name" value="RESPONSE_REGULATORY"/>
    <property type="match status" value="1"/>
</dbReference>
<protein>
    <submittedName>
        <fullName evidence="7">Two-component system response regulator</fullName>
    </submittedName>
</protein>
<dbReference type="Proteomes" id="UP000182517">
    <property type="component" value="Chromosome"/>
</dbReference>
<dbReference type="PANTHER" id="PTHR44591:SF3">
    <property type="entry name" value="RESPONSE REGULATORY DOMAIN-CONTAINING PROTEIN"/>
    <property type="match status" value="1"/>
</dbReference>
<keyword evidence="1 5" id="KW-0597">Phosphoprotein</keyword>
<keyword evidence="2" id="KW-0902">Two-component regulatory system</keyword>
<dbReference type="InterPro" id="IPR001789">
    <property type="entry name" value="Sig_transdc_resp-reg_receiver"/>
</dbReference>
<sequence length="130" mass="14874">MGQRNRRVLVVDDEENARIGLSKILEQEGYRVDSVANGQEALDFLQRQSVQVVISDLQMPEMNGMAFLREINRHYPSTQVIMVTAHGGVESYLEAIHLGAYEYINKPIRLDELRIVMDKMLTEKRVAKAN</sequence>
<reference evidence="7 8" key="1">
    <citation type="journal article" date="2017" name="Genome Announc.">
        <title>Complete Genome Sequences of Two Acetylene-Fermenting Pelobacter acetylenicus Strains.</title>
        <authorList>
            <person name="Sutton J.M."/>
            <person name="Baesman S.M."/>
            <person name="Fierst J.L."/>
            <person name="Poret-Peterson A.T."/>
            <person name="Oremland R.S."/>
            <person name="Dunlap D.S."/>
            <person name="Akob D.M."/>
        </authorList>
    </citation>
    <scope>NUCLEOTIDE SEQUENCE [LARGE SCALE GENOMIC DNA]</scope>
    <source>
        <strain evidence="7 8">SFB93</strain>
    </source>
</reference>
<evidence type="ECO:0000313" key="8">
    <source>
        <dbReference type="Proteomes" id="UP000182517"/>
    </source>
</evidence>
<gene>
    <name evidence="7" type="ORF">A7E78_00605</name>
</gene>
<dbReference type="FunFam" id="3.40.50.2300:FF:000018">
    <property type="entry name" value="DNA-binding transcriptional regulator NtrC"/>
    <property type="match status" value="1"/>
</dbReference>
<organism evidence="7 8">
    <name type="scientific">Syntrophotalea acetylenivorans</name>
    <dbReference type="NCBI Taxonomy" id="1842532"/>
    <lineage>
        <taxon>Bacteria</taxon>
        <taxon>Pseudomonadati</taxon>
        <taxon>Thermodesulfobacteriota</taxon>
        <taxon>Desulfuromonadia</taxon>
        <taxon>Desulfuromonadales</taxon>
        <taxon>Syntrophotaleaceae</taxon>
        <taxon>Syntrophotalea</taxon>
    </lineage>
</organism>
<keyword evidence="8" id="KW-1185">Reference proteome</keyword>